<dbReference type="EMBL" id="JAOX01000001">
    <property type="protein sequence ID" value="ETZ86955.1"/>
    <property type="molecule type" value="Genomic_DNA"/>
</dbReference>
<accession>A0A829PH95</accession>
<dbReference type="Proteomes" id="UP000019854">
    <property type="component" value="Unassembled WGS sequence"/>
</dbReference>
<proteinExistence type="predicted"/>
<dbReference type="AlphaFoldDB" id="A0A829PH95"/>
<protein>
    <submittedName>
        <fullName evidence="1">Uncharacterized protein</fullName>
    </submittedName>
</protein>
<name>A0A829PH95_9MYCO</name>
<gene>
    <name evidence="1" type="ORF">L829_0493</name>
</gene>
<reference evidence="1 2" key="1">
    <citation type="submission" date="2014-01" db="EMBL/GenBank/DDBJ databases">
        <authorList>
            <person name="Zelazny A."/>
            <person name="Olivier K."/>
            <person name="Sampaio E.P."/>
            <person name="Holland S.M."/>
            <person name="Tallon L.J."/>
            <person name="Sadzewicz L.K."/>
            <person name="Sengamalay N."/>
            <person name="Fraser C.M."/>
            <person name="Hine E."/>
            <person name="Shefchek K.A."/>
            <person name="Das S.P."/>
            <person name="Shallom S.J."/>
            <person name="Agrawal S."/>
            <person name="Tettelin H."/>
        </authorList>
    </citation>
    <scope>NUCLEOTIDE SEQUENCE [LARGE SCALE GENOMIC DNA]</scope>
    <source>
        <strain evidence="1 2">MAB_030201_1075</strain>
    </source>
</reference>
<organism evidence="1 2">
    <name type="scientific">Mycobacteroides abscessus MAB_030201_1075</name>
    <dbReference type="NCBI Taxonomy" id="1335410"/>
    <lineage>
        <taxon>Bacteria</taxon>
        <taxon>Bacillati</taxon>
        <taxon>Actinomycetota</taxon>
        <taxon>Actinomycetes</taxon>
        <taxon>Mycobacteriales</taxon>
        <taxon>Mycobacteriaceae</taxon>
        <taxon>Mycobacteroides</taxon>
        <taxon>Mycobacteroides abscessus</taxon>
    </lineage>
</organism>
<evidence type="ECO:0000313" key="1">
    <source>
        <dbReference type="EMBL" id="ETZ86955.1"/>
    </source>
</evidence>
<evidence type="ECO:0000313" key="2">
    <source>
        <dbReference type="Proteomes" id="UP000019854"/>
    </source>
</evidence>
<sequence>MAAVHALAMPTEGLIRPGCFGTPRRVKDARSHRLASAAN</sequence>
<comment type="caution">
    <text evidence="1">The sequence shown here is derived from an EMBL/GenBank/DDBJ whole genome shotgun (WGS) entry which is preliminary data.</text>
</comment>